<reference evidence="1" key="1">
    <citation type="submission" date="2022-07" db="EMBL/GenBank/DDBJ databases">
        <title>Genome Sequence of Leucocoprinus birnbaumii.</title>
        <authorList>
            <person name="Buettner E."/>
        </authorList>
    </citation>
    <scope>NUCLEOTIDE SEQUENCE</scope>
    <source>
        <strain evidence="1">VT141</strain>
    </source>
</reference>
<keyword evidence="2" id="KW-1185">Reference proteome</keyword>
<gene>
    <name evidence="1" type="ORF">NP233_g7348</name>
</gene>
<evidence type="ECO:0000313" key="2">
    <source>
        <dbReference type="Proteomes" id="UP001213000"/>
    </source>
</evidence>
<protein>
    <recommendedName>
        <fullName evidence="3">F-box domain-containing protein</fullName>
    </recommendedName>
</protein>
<proteinExistence type="predicted"/>
<dbReference type="EMBL" id="JANIEX010000530">
    <property type="protein sequence ID" value="KAJ3565891.1"/>
    <property type="molecule type" value="Genomic_DNA"/>
</dbReference>
<name>A0AAD5VSP9_9AGAR</name>
<organism evidence="1 2">
    <name type="scientific">Leucocoprinus birnbaumii</name>
    <dbReference type="NCBI Taxonomy" id="56174"/>
    <lineage>
        <taxon>Eukaryota</taxon>
        <taxon>Fungi</taxon>
        <taxon>Dikarya</taxon>
        <taxon>Basidiomycota</taxon>
        <taxon>Agaricomycotina</taxon>
        <taxon>Agaricomycetes</taxon>
        <taxon>Agaricomycetidae</taxon>
        <taxon>Agaricales</taxon>
        <taxon>Agaricineae</taxon>
        <taxon>Agaricaceae</taxon>
        <taxon>Leucocoprinus</taxon>
    </lineage>
</organism>
<evidence type="ECO:0000313" key="1">
    <source>
        <dbReference type="EMBL" id="KAJ3565891.1"/>
    </source>
</evidence>
<accession>A0AAD5VSP9</accession>
<sequence length="482" mass="55500">MASTSSTTASDISLQLPPEVLATIISFAAKLEPLCRGGWLTTLGGVCLRWRAIIWSCPFIWTTFSCSALCANPHILDILRLHLANSGTLCLDVVISGQTPLAILLPLCRDIFFEYSSRIRSFEILDSRSWVWEAIEMNVNSSVLSRLERLRLGIEMYTQWRLPNQNDTWWNTHFPRLCSIELYRPHFRMWEVLPLGQLTELWLTDVYADYAICTLSQCPNLSIFACDESPRIPNTYPEFWPRSSIHAPIIATDIALSRLTTFHWRSETDRFMDMRDGSGLKHLRLPNVRRLEWCMRVAVPDDWRESWMVCMPRMTNLEVIDIHTNLHGMIPDLLLMFAERALKEVKIHVPRLPELRACLRTLTADHRNNNDLALGSTSFPRLERLTISFGLRIIKLVHVTEMFEAIVKMIASRRRTVMLNSEPFARLHQVQLVGQKFIRSLSKLTDVPDVSERLKERLIGASESVYLSGVDMDMIVEETQST</sequence>
<evidence type="ECO:0008006" key="3">
    <source>
        <dbReference type="Google" id="ProtNLM"/>
    </source>
</evidence>
<dbReference type="Proteomes" id="UP001213000">
    <property type="component" value="Unassembled WGS sequence"/>
</dbReference>
<dbReference type="AlphaFoldDB" id="A0AAD5VSP9"/>
<comment type="caution">
    <text evidence="1">The sequence shown here is derived from an EMBL/GenBank/DDBJ whole genome shotgun (WGS) entry which is preliminary data.</text>
</comment>